<feature type="signal peptide" evidence="2">
    <location>
        <begin position="1"/>
        <end position="32"/>
    </location>
</feature>
<name>A0A848FCP4_9BURK</name>
<evidence type="ECO:0000256" key="1">
    <source>
        <dbReference type="SAM" id="MobiDB-lite"/>
    </source>
</evidence>
<gene>
    <name evidence="3" type="ORF">HHL10_13250</name>
</gene>
<comment type="caution">
    <text evidence="3">The sequence shown here is derived from an EMBL/GenBank/DDBJ whole genome shotgun (WGS) entry which is preliminary data.</text>
</comment>
<feature type="region of interest" description="Disordered" evidence="1">
    <location>
        <begin position="190"/>
        <end position="219"/>
    </location>
</feature>
<dbReference type="Proteomes" id="UP000574067">
    <property type="component" value="Unassembled WGS sequence"/>
</dbReference>
<evidence type="ECO:0008006" key="5">
    <source>
        <dbReference type="Google" id="ProtNLM"/>
    </source>
</evidence>
<dbReference type="AlphaFoldDB" id="A0A848FCP4"/>
<organism evidence="3 4">
    <name type="scientific">Azohydromonas caseinilytica</name>
    <dbReference type="NCBI Taxonomy" id="2728836"/>
    <lineage>
        <taxon>Bacteria</taxon>
        <taxon>Pseudomonadati</taxon>
        <taxon>Pseudomonadota</taxon>
        <taxon>Betaproteobacteria</taxon>
        <taxon>Burkholderiales</taxon>
        <taxon>Sphaerotilaceae</taxon>
        <taxon>Azohydromonas</taxon>
    </lineage>
</organism>
<accession>A0A848FCP4</accession>
<reference evidence="3 4" key="1">
    <citation type="submission" date="2020-04" db="EMBL/GenBank/DDBJ databases">
        <title>Azohydromonas sp. isolated from soil.</title>
        <authorList>
            <person name="Dahal R.H."/>
        </authorList>
    </citation>
    <scope>NUCLEOTIDE SEQUENCE [LARGE SCALE GENOMIC DNA]</scope>
    <source>
        <strain evidence="3 4">G-1-1-14</strain>
    </source>
</reference>
<sequence length="219" mass="23328">MSNEPRAALAAMPRRAGLALLALAALAGCATAPTDPLGLPASLQGRAEVLRLDDPDYERAAAWSALKAPGQGGVLGVAVVRIREDLPVYRLWNGPAVRDARGNTNRLGGWWSADAPSGTVAQYRSDYEVCQTWNQLTWLARCTLRRGAVVAVGPGQSVSAQTCGDASGQESYPPNRQGWQIYIDQPWQRPQELSCPADTQDIEVNPGDVGKPKAAVAGR</sequence>
<evidence type="ECO:0000313" key="3">
    <source>
        <dbReference type="EMBL" id="NML15940.1"/>
    </source>
</evidence>
<protein>
    <recommendedName>
        <fullName evidence="5">Lipoprotein</fullName>
    </recommendedName>
</protein>
<proteinExistence type="predicted"/>
<keyword evidence="4" id="KW-1185">Reference proteome</keyword>
<evidence type="ECO:0000313" key="4">
    <source>
        <dbReference type="Proteomes" id="UP000574067"/>
    </source>
</evidence>
<keyword evidence="2" id="KW-0732">Signal</keyword>
<feature type="chain" id="PRO_5032667093" description="Lipoprotein" evidence="2">
    <location>
        <begin position="33"/>
        <end position="219"/>
    </location>
</feature>
<dbReference type="EMBL" id="JABBFW010000008">
    <property type="protein sequence ID" value="NML15940.1"/>
    <property type="molecule type" value="Genomic_DNA"/>
</dbReference>
<evidence type="ECO:0000256" key="2">
    <source>
        <dbReference type="SAM" id="SignalP"/>
    </source>
</evidence>
<dbReference type="RefSeq" id="WP_169160850.1">
    <property type="nucleotide sequence ID" value="NZ_JABBFW010000008.1"/>
</dbReference>
<dbReference type="PROSITE" id="PS51257">
    <property type="entry name" value="PROKAR_LIPOPROTEIN"/>
    <property type="match status" value="1"/>
</dbReference>